<organism evidence="2 3">
    <name type="scientific">Myceligenerans salitolerans</name>
    <dbReference type="NCBI Taxonomy" id="1230528"/>
    <lineage>
        <taxon>Bacteria</taxon>
        <taxon>Bacillati</taxon>
        <taxon>Actinomycetota</taxon>
        <taxon>Actinomycetes</taxon>
        <taxon>Micrococcales</taxon>
        <taxon>Promicromonosporaceae</taxon>
        <taxon>Myceligenerans</taxon>
    </lineage>
</organism>
<dbReference type="Gene3D" id="3.40.50.1820">
    <property type="entry name" value="alpha/beta hydrolase"/>
    <property type="match status" value="1"/>
</dbReference>
<dbReference type="PANTHER" id="PTHR43798">
    <property type="entry name" value="MONOACYLGLYCEROL LIPASE"/>
    <property type="match status" value="1"/>
</dbReference>
<feature type="domain" description="AB hydrolase-1" evidence="1">
    <location>
        <begin position="45"/>
        <end position="299"/>
    </location>
</feature>
<keyword evidence="3" id="KW-1185">Reference proteome</keyword>
<comment type="caution">
    <text evidence="2">The sequence shown here is derived from an EMBL/GenBank/DDBJ whole genome shotgun (WGS) entry which is preliminary data.</text>
</comment>
<dbReference type="PRINTS" id="PR00412">
    <property type="entry name" value="EPOXHYDRLASE"/>
</dbReference>
<accession>A0ABS3I647</accession>
<sequence>MAHEPLPSPYAALIAATPVERSALTVRGGRTHLWHYGAGDASEHMVLLHGFRGDHHGLEPIVAHLLRLRPRLRVTVPDLPGFGASPPLPGGRHDVAGYAAWARALLRKVAPTGDVVLGGHSFGSVVAAATTASCEGAPVPLTRRLVLVNPIPRRPLSGRDTLSVGATAVLHGLAGILPEETGTSLLRHPALTRVASVAMVRTGDRALRRWIHEEHGRYFAGFATRASLLEAFHASITASVRDSAAAVDVPTLLIGGTRDDLARVADQRALAARFRDARLGLVPDVGHLTHYETPAEVASQIAPFLAEKGVPAAAA</sequence>
<dbReference type="SUPFAM" id="SSF53474">
    <property type="entry name" value="alpha/beta-Hydrolases"/>
    <property type="match status" value="1"/>
</dbReference>
<evidence type="ECO:0000313" key="3">
    <source>
        <dbReference type="Proteomes" id="UP000664617"/>
    </source>
</evidence>
<keyword evidence="2" id="KW-0378">Hydrolase</keyword>
<dbReference type="PANTHER" id="PTHR43798:SF33">
    <property type="entry name" value="HYDROLASE, PUTATIVE (AFU_ORTHOLOGUE AFUA_2G14860)-RELATED"/>
    <property type="match status" value="1"/>
</dbReference>
<dbReference type="InterPro" id="IPR000073">
    <property type="entry name" value="AB_hydrolase_1"/>
</dbReference>
<name>A0ABS3I647_9MICO</name>
<dbReference type="InterPro" id="IPR029058">
    <property type="entry name" value="AB_hydrolase_fold"/>
</dbReference>
<evidence type="ECO:0000259" key="1">
    <source>
        <dbReference type="Pfam" id="PF12697"/>
    </source>
</evidence>
<reference evidence="3" key="2">
    <citation type="submission" date="2023-07" db="EMBL/GenBank/DDBJ databases">
        <title>Myceligenerans salitolerans sp. nov., a halotolerant actinomycete isolated from a salt lake in Xinjiang, China.</title>
        <authorList>
            <person name="Guan T."/>
        </authorList>
    </citation>
    <scope>NUCLEOTIDE SEQUENCE [LARGE SCALE GENOMIC DNA]</scope>
    <source>
        <strain evidence="3">XHU 5031</strain>
    </source>
</reference>
<protein>
    <submittedName>
        <fullName evidence="2">Alpha/beta hydrolase</fullName>
    </submittedName>
</protein>
<gene>
    <name evidence="2" type="ORF">J0911_05475</name>
</gene>
<dbReference type="Proteomes" id="UP000664617">
    <property type="component" value="Unassembled WGS sequence"/>
</dbReference>
<dbReference type="InterPro" id="IPR000639">
    <property type="entry name" value="Epox_hydrolase-like"/>
</dbReference>
<reference evidence="2 3" key="1">
    <citation type="submission" date="2021-03" db="EMBL/GenBank/DDBJ databases">
        <authorList>
            <person name="Xin L."/>
        </authorList>
    </citation>
    <scope>NUCLEOTIDE SEQUENCE [LARGE SCALE GENOMIC DNA]</scope>
    <source>
        <strain evidence="2 3">XHU 5031</strain>
    </source>
</reference>
<evidence type="ECO:0000313" key="2">
    <source>
        <dbReference type="EMBL" id="MBO0608479.1"/>
    </source>
</evidence>
<dbReference type="EMBL" id="JAFMPK010000027">
    <property type="protein sequence ID" value="MBO0608479.1"/>
    <property type="molecule type" value="Genomic_DNA"/>
</dbReference>
<proteinExistence type="predicted"/>
<dbReference type="Pfam" id="PF12697">
    <property type="entry name" value="Abhydrolase_6"/>
    <property type="match status" value="1"/>
</dbReference>
<dbReference type="InterPro" id="IPR050266">
    <property type="entry name" value="AB_hydrolase_sf"/>
</dbReference>
<dbReference type="GO" id="GO:0016787">
    <property type="term" value="F:hydrolase activity"/>
    <property type="evidence" value="ECO:0007669"/>
    <property type="project" value="UniProtKB-KW"/>
</dbReference>
<dbReference type="RefSeq" id="WP_207274461.1">
    <property type="nucleotide sequence ID" value="NZ_JAFMPK010000027.1"/>
</dbReference>